<name>A0A0C1QUY0_9CYAN</name>
<gene>
    <name evidence="10" type="ORF">DA73_0233665</name>
    <name evidence="9" type="ORF">DA73_0400005245</name>
</gene>
<dbReference type="InterPro" id="IPR050196">
    <property type="entry name" value="Cytochrome_P450_Monoox"/>
</dbReference>
<dbReference type="GO" id="GO:0020037">
    <property type="term" value="F:heme binding"/>
    <property type="evidence" value="ECO:0007669"/>
    <property type="project" value="InterPro"/>
</dbReference>
<keyword evidence="2 7" id="KW-0349">Heme</keyword>
<sequence>MSYQKERLQNIPPGPQDVPIIGSLPNFQTDSLNFLLNLRREYGDVVRFRLGTRVLYLASHPNHIKHVLQDNNKNYRKSFGYRRLESFLGQGLLTSEDDLWRRERKLMQPAFHRDRIGAFSETMTHAIQAMLKRWKGFAERGEPINITNEMMRLTITIVCCTLFTTDISDEASDVGQALTIVLRHANNRISSLFALPENFPTEENARFQQALKTLDSVVYGLINERRQSGQDTGDLLSMLVFARDEETGETMSEKQLRDEVMTIFLAGHETTANALSWTWYLLSKHPEVERRLYAELSEVLGGRVPTLFDLKNLKYTQQVLNESMRLYPPAWEIGRESIGSDKFDDYDIPANSTVILSSYVTHRHPDFWENPEGFDPERFSPLASAGRPQYAYFPFGGGPRTCIGNNFALMEAQLAIADVAQRYRLELVPGHVVVPQPMITLRPRNGIFMTLRPRS</sequence>
<dbReference type="OrthoDB" id="446280at2"/>
<dbReference type="SUPFAM" id="SSF48264">
    <property type="entry name" value="Cytochrome P450"/>
    <property type="match status" value="1"/>
</dbReference>
<evidence type="ECO:0000313" key="11">
    <source>
        <dbReference type="Proteomes" id="UP000029738"/>
    </source>
</evidence>
<evidence type="ECO:0000256" key="5">
    <source>
        <dbReference type="ARBA" id="ARBA00023004"/>
    </source>
</evidence>
<keyword evidence="6 8" id="KW-0503">Monooxygenase</keyword>
<organism evidence="10">
    <name type="scientific">Tolypothrix bouteillei VB521301</name>
    <dbReference type="NCBI Taxonomy" id="1479485"/>
    <lineage>
        <taxon>Bacteria</taxon>
        <taxon>Bacillati</taxon>
        <taxon>Cyanobacteriota</taxon>
        <taxon>Cyanophyceae</taxon>
        <taxon>Nostocales</taxon>
        <taxon>Tolypothrichaceae</taxon>
        <taxon>Tolypothrix</taxon>
    </lineage>
</organism>
<dbReference type="Proteomes" id="UP000029738">
    <property type="component" value="Unassembled WGS sequence"/>
</dbReference>
<dbReference type="AlphaFoldDB" id="A0A0C1QUY0"/>
<feature type="binding site" description="axial binding residue" evidence="7">
    <location>
        <position position="402"/>
    </location>
    <ligand>
        <name>heme</name>
        <dbReference type="ChEBI" id="CHEBI:30413"/>
    </ligand>
    <ligandPart>
        <name>Fe</name>
        <dbReference type="ChEBI" id="CHEBI:18248"/>
    </ligandPart>
</feature>
<keyword evidence="5 7" id="KW-0408">Iron</keyword>
<accession>A0A0C1QUY0</accession>
<dbReference type="Gene3D" id="1.10.630.10">
    <property type="entry name" value="Cytochrome P450"/>
    <property type="match status" value="1"/>
</dbReference>
<dbReference type="RefSeq" id="WP_038105970.1">
    <property type="nucleotide sequence ID" value="NZ_JHEG04000001.1"/>
</dbReference>
<proteinExistence type="inferred from homology"/>
<dbReference type="GO" id="GO:0005506">
    <property type="term" value="F:iron ion binding"/>
    <property type="evidence" value="ECO:0007669"/>
    <property type="project" value="InterPro"/>
</dbReference>
<dbReference type="STRING" id="1479485.DA73_0233665"/>
<evidence type="ECO:0000313" key="10">
    <source>
        <dbReference type="EMBL" id="KIE09319.1"/>
    </source>
</evidence>
<dbReference type="Pfam" id="PF00067">
    <property type="entry name" value="p450"/>
    <property type="match status" value="1"/>
</dbReference>
<protein>
    <submittedName>
        <fullName evidence="9">Cytochrome P450</fullName>
    </submittedName>
</protein>
<evidence type="ECO:0000256" key="2">
    <source>
        <dbReference type="ARBA" id="ARBA00022617"/>
    </source>
</evidence>
<evidence type="ECO:0000256" key="7">
    <source>
        <dbReference type="PIRSR" id="PIRSR602401-1"/>
    </source>
</evidence>
<reference evidence="10" key="1">
    <citation type="journal article" date="2015" name="Genome Announc.">
        <title>Draft Genome Sequence of Tolypothrix boutellei Strain VB521301.</title>
        <authorList>
            <person name="Chandrababunaidu M.M."/>
            <person name="Singh D."/>
            <person name="Sen D."/>
            <person name="Bhan S."/>
            <person name="Das S."/>
            <person name="Gupta A."/>
            <person name="Adhikary S.P."/>
            <person name="Tripathy S."/>
        </authorList>
    </citation>
    <scope>NUCLEOTIDE SEQUENCE</scope>
    <source>
        <strain evidence="10">VB521301</strain>
    </source>
</reference>
<dbReference type="InterPro" id="IPR017972">
    <property type="entry name" value="Cyt_P450_CS"/>
</dbReference>
<dbReference type="InterPro" id="IPR002401">
    <property type="entry name" value="Cyt_P450_E_grp-I"/>
</dbReference>
<keyword evidence="3 7" id="KW-0479">Metal-binding</keyword>
<keyword evidence="4 8" id="KW-0560">Oxidoreductase</keyword>
<dbReference type="PROSITE" id="PS00086">
    <property type="entry name" value="CYTOCHROME_P450"/>
    <property type="match status" value="1"/>
</dbReference>
<dbReference type="GO" id="GO:0004497">
    <property type="term" value="F:monooxygenase activity"/>
    <property type="evidence" value="ECO:0007669"/>
    <property type="project" value="UniProtKB-KW"/>
</dbReference>
<dbReference type="CDD" id="cd20620">
    <property type="entry name" value="CYP132-like"/>
    <property type="match status" value="1"/>
</dbReference>
<dbReference type="PANTHER" id="PTHR24291:SF50">
    <property type="entry name" value="BIFUNCTIONAL ALBAFLAVENONE MONOOXYGENASE_TERPENE SYNTHASE"/>
    <property type="match status" value="1"/>
</dbReference>
<dbReference type="PRINTS" id="PR00463">
    <property type="entry name" value="EP450I"/>
</dbReference>
<evidence type="ECO:0000256" key="3">
    <source>
        <dbReference type="ARBA" id="ARBA00022723"/>
    </source>
</evidence>
<evidence type="ECO:0000256" key="8">
    <source>
        <dbReference type="RuleBase" id="RU000461"/>
    </source>
</evidence>
<comment type="cofactor">
    <cofactor evidence="7">
        <name>heme</name>
        <dbReference type="ChEBI" id="CHEBI:30413"/>
    </cofactor>
</comment>
<comment type="caution">
    <text evidence="10">The sequence shown here is derived from an EMBL/GenBank/DDBJ whole genome shotgun (WGS) entry which is preliminary data.</text>
</comment>
<keyword evidence="11" id="KW-1185">Reference proteome</keyword>
<evidence type="ECO:0000256" key="4">
    <source>
        <dbReference type="ARBA" id="ARBA00023002"/>
    </source>
</evidence>
<evidence type="ECO:0000256" key="6">
    <source>
        <dbReference type="ARBA" id="ARBA00023033"/>
    </source>
</evidence>
<dbReference type="EMBL" id="JHEG04000001">
    <property type="protein sequence ID" value="KAF3884929.1"/>
    <property type="molecule type" value="Genomic_DNA"/>
</dbReference>
<dbReference type="InterPro" id="IPR036396">
    <property type="entry name" value="Cyt_P450_sf"/>
</dbReference>
<evidence type="ECO:0000313" key="9">
    <source>
        <dbReference type="EMBL" id="KAF3884929.1"/>
    </source>
</evidence>
<dbReference type="PANTHER" id="PTHR24291">
    <property type="entry name" value="CYTOCHROME P450 FAMILY 4"/>
    <property type="match status" value="1"/>
</dbReference>
<evidence type="ECO:0000256" key="1">
    <source>
        <dbReference type="ARBA" id="ARBA00010617"/>
    </source>
</evidence>
<dbReference type="InterPro" id="IPR001128">
    <property type="entry name" value="Cyt_P450"/>
</dbReference>
<dbReference type="GO" id="GO:0016705">
    <property type="term" value="F:oxidoreductase activity, acting on paired donors, with incorporation or reduction of molecular oxygen"/>
    <property type="evidence" value="ECO:0007669"/>
    <property type="project" value="InterPro"/>
</dbReference>
<dbReference type="PRINTS" id="PR00385">
    <property type="entry name" value="P450"/>
</dbReference>
<comment type="similarity">
    <text evidence="1 8">Belongs to the cytochrome P450 family.</text>
</comment>
<dbReference type="EMBL" id="JHEG02000058">
    <property type="protein sequence ID" value="KIE09319.1"/>
    <property type="molecule type" value="Genomic_DNA"/>
</dbReference>
<reference evidence="9" key="2">
    <citation type="submission" date="2019-11" db="EMBL/GenBank/DDBJ databases">
        <title>Improved Assembly of Tolypothrix boutellei genome.</title>
        <authorList>
            <person name="Sarangi A.N."/>
            <person name="Mukherjee M."/>
            <person name="Ghosh S."/>
            <person name="Singh D."/>
            <person name="Das A."/>
            <person name="Kant S."/>
            <person name="Prusty A."/>
            <person name="Tripathy S."/>
        </authorList>
    </citation>
    <scope>NUCLEOTIDE SEQUENCE</scope>
    <source>
        <strain evidence="9">VB521301</strain>
    </source>
</reference>